<dbReference type="AlphaFoldDB" id="A0A3P6TCV5"/>
<organism evidence="1 2">
    <name type="scientific">Dibothriocephalus latus</name>
    <name type="common">Fish tapeworm</name>
    <name type="synonym">Diphyllobothrium latum</name>
    <dbReference type="NCBI Taxonomy" id="60516"/>
    <lineage>
        <taxon>Eukaryota</taxon>
        <taxon>Metazoa</taxon>
        <taxon>Spiralia</taxon>
        <taxon>Lophotrochozoa</taxon>
        <taxon>Platyhelminthes</taxon>
        <taxon>Cestoda</taxon>
        <taxon>Eucestoda</taxon>
        <taxon>Diphyllobothriidea</taxon>
        <taxon>Diphyllobothriidae</taxon>
        <taxon>Dibothriocephalus</taxon>
    </lineage>
</organism>
<gene>
    <name evidence="1" type="ORF">DILT_LOCUS3395</name>
</gene>
<accession>A0A3P6TCV5</accession>
<protein>
    <submittedName>
        <fullName evidence="1">Uncharacterized protein</fullName>
    </submittedName>
</protein>
<evidence type="ECO:0000313" key="1">
    <source>
        <dbReference type="EMBL" id="VDK82897.1"/>
    </source>
</evidence>
<evidence type="ECO:0000313" key="2">
    <source>
        <dbReference type="Proteomes" id="UP000281553"/>
    </source>
</evidence>
<dbReference type="EMBL" id="UYRU01043586">
    <property type="protein sequence ID" value="VDK82897.1"/>
    <property type="molecule type" value="Genomic_DNA"/>
</dbReference>
<sequence>MLAWQCLSTANSCAFATRICYCSLGTTADASSTAAKVCYTKPPYAGPSLLLSICFFFMTTEQPLLTMLLRLLPLLAAGIKAHPAGFRIQQGLLAGLLLLSEDECATDLETSGE</sequence>
<keyword evidence="2" id="KW-1185">Reference proteome</keyword>
<dbReference type="Proteomes" id="UP000281553">
    <property type="component" value="Unassembled WGS sequence"/>
</dbReference>
<name>A0A3P6TCV5_DIBLA</name>
<reference evidence="1 2" key="1">
    <citation type="submission" date="2018-11" db="EMBL/GenBank/DDBJ databases">
        <authorList>
            <consortium name="Pathogen Informatics"/>
        </authorList>
    </citation>
    <scope>NUCLEOTIDE SEQUENCE [LARGE SCALE GENOMIC DNA]</scope>
</reference>
<proteinExistence type="predicted"/>